<dbReference type="Proteomes" id="UP000234323">
    <property type="component" value="Unassembled WGS sequence"/>
</dbReference>
<proteinExistence type="predicted"/>
<dbReference type="EMBL" id="LLXI01002221">
    <property type="protein sequence ID" value="PKY56545.1"/>
    <property type="molecule type" value="Genomic_DNA"/>
</dbReference>
<sequence>MCNSKVERQFLEEICENCFLNIRTDIWLERCSKISEIEKGKGITMVDKKRKREDQSDVTTEISLEDGSEEKTNTLKKVQKHQYNAKRIERIKKRHYCRK</sequence>
<organism evidence="2 3">
    <name type="scientific">Rhizophagus irregularis</name>
    <dbReference type="NCBI Taxonomy" id="588596"/>
    <lineage>
        <taxon>Eukaryota</taxon>
        <taxon>Fungi</taxon>
        <taxon>Fungi incertae sedis</taxon>
        <taxon>Mucoromycota</taxon>
        <taxon>Glomeromycotina</taxon>
        <taxon>Glomeromycetes</taxon>
        <taxon>Glomerales</taxon>
        <taxon>Glomeraceae</taxon>
        <taxon>Rhizophagus</taxon>
    </lineage>
</organism>
<evidence type="ECO:0000313" key="3">
    <source>
        <dbReference type="Proteomes" id="UP000234323"/>
    </source>
</evidence>
<feature type="region of interest" description="Disordered" evidence="1">
    <location>
        <begin position="46"/>
        <end position="78"/>
    </location>
</feature>
<dbReference type="VEuPathDB" id="FungiDB:RhiirA1_458509"/>
<name>A0A2I1HCH3_9GLOM</name>
<accession>A0A2I1HCH3</accession>
<keyword evidence="3" id="KW-1185">Reference proteome</keyword>
<gene>
    <name evidence="2" type="ORF">RhiirA4_476927</name>
</gene>
<evidence type="ECO:0000256" key="1">
    <source>
        <dbReference type="SAM" id="MobiDB-lite"/>
    </source>
</evidence>
<dbReference type="AlphaFoldDB" id="A0A2I1HCH3"/>
<reference evidence="2 3" key="1">
    <citation type="submission" date="2015-10" db="EMBL/GenBank/DDBJ databases">
        <title>Genome analyses suggest a sexual origin of heterokaryosis in a supposedly ancient asexual fungus.</title>
        <authorList>
            <person name="Ropars J."/>
            <person name="Sedzielewska K."/>
            <person name="Noel J."/>
            <person name="Charron P."/>
            <person name="Farinelli L."/>
            <person name="Marton T."/>
            <person name="Kruger M."/>
            <person name="Pelin A."/>
            <person name="Brachmann A."/>
            <person name="Corradi N."/>
        </authorList>
    </citation>
    <scope>NUCLEOTIDE SEQUENCE [LARGE SCALE GENOMIC DNA]</scope>
    <source>
        <strain evidence="2 3">A4</strain>
    </source>
</reference>
<comment type="caution">
    <text evidence="2">The sequence shown here is derived from an EMBL/GenBank/DDBJ whole genome shotgun (WGS) entry which is preliminary data.</text>
</comment>
<protein>
    <submittedName>
        <fullName evidence="2">Uncharacterized protein</fullName>
    </submittedName>
</protein>
<evidence type="ECO:0000313" key="2">
    <source>
        <dbReference type="EMBL" id="PKY56545.1"/>
    </source>
</evidence>